<protein>
    <submittedName>
        <fullName evidence="2">Uncharacterized protein</fullName>
    </submittedName>
</protein>
<dbReference type="EMBL" id="NXFY01000005">
    <property type="protein sequence ID" value="PHO18550.1"/>
    <property type="molecule type" value="Genomic_DNA"/>
</dbReference>
<dbReference type="Proteomes" id="UP000262712">
    <property type="component" value="Chromosome"/>
</dbReference>
<evidence type="ECO:0000313" key="1">
    <source>
        <dbReference type="EMBL" id="AXX91655.1"/>
    </source>
</evidence>
<dbReference type="AlphaFoldDB" id="A0A2G1DJC6"/>
<sequence>MSLKDKIKQNSSNIYKIAKSSASKAFDYPNLKSKELKEAISKKIRKRAILSTKARLAERNKSFEDYTDEELEIIITDEERKIKDDLKTKSLVAALAILGLDFFI</sequence>
<proteinExistence type="predicted"/>
<gene>
    <name evidence="1" type="ORF">AMOL_0655</name>
    <name evidence="2" type="ORF">CPU12_04530</name>
</gene>
<organism evidence="2 3">
    <name type="scientific">Malaciobacter molluscorum LMG 25693</name>
    <dbReference type="NCBI Taxonomy" id="870501"/>
    <lineage>
        <taxon>Bacteria</taxon>
        <taxon>Pseudomonadati</taxon>
        <taxon>Campylobacterota</taxon>
        <taxon>Epsilonproteobacteria</taxon>
        <taxon>Campylobacterales</taxon>
        <taxon>Arcobacteraceae</taxon>
        <taxon>Malaciobacter</taxon>
    </lineage>
</organism>
<reference evidence="2 3" key="1">
    <citation type="submission" date="2017-09" db="EMBL/GenBank/DDBJ databases">
        <title>Arcobacter canalis sp. nov., a new species isolated from a water canal contaminated with urban sewage.</title>
        <authorList>
            <person name="Perez-Cataluna A."/>
            <person name="Salas-Masso N."/>
            <person name="Figueras M.J."/>
        </authorList>
    </citation>
    <scope>NUCLEOTIDE SEQUENCE [LARGE SCALE GENOMIC DNA]</scope>
    <source>
        <strain evidence="2 3">F98-3</strain>
    </source>
</reference>
<evidence type="ECO:0000313" key="2">
    <source>
        <dbReference type="EMBL" id="PHO18550.1"/>
    </source>
</evidence>
<reference evidence="1 4" key="2">
    <citation type="submission" date="2018-08" db="EMBL/GenBank/DDBJ databases">
        <title>Complete genome of the Arcobacter molluscorum type strain LMG 25693.</title>
        <authorList>
            <person name="Miller W.G."/>
            <person name="Yee E."/>
            <person name="Bono J.L."/>
        </authorList>
    </citation>
    <scope>NUCLEOTIDE SEQUENCE [LARGE SCALE GENOMIC DNA]</scope>
    <source>
        <strain evidence="1 4">CECT 7696</strain>
    </source>
</reference>
<evidence type="ECO:0000313" key="4">
    <source>
        <dbReference type="Proteomes" id="UP000262712"/>
    </source>
</evidence>
<keyword evidence="3" id="KW-1185">Reference proteome</keyword>
<accession>A0A2G1DJC6</accession>
<dbReference type="RefSeq" id="WP_099341901.1">
    <property type="nucleotide sequence ID" value="NZ_CP032098.1"/>
</dbReference>
<dbReference type="EMBL" id="CP032098">
    <property type="protein sequence ID" value="AXX91655.1"/>
    <property type="molecule type" value="Genomic_DNA"/>
</dbReference>
<evidence type="ECO:0000313" key="3">
    <source>
        <dbReference type="Proteomes" id="UP000221222"/>
    </source>
</evidence>
<dbReference type="KEGG" id="amol:AMOL_0655"/>
<dbReference type="Proteomes" id="UP000221222">
    <property type="component" value="Unassembled WGS sequence"/>
</dbReference>
<name>A0A2G1DJC6_9BACT</name>